<reference evidence="1 2" key="1">
    <citation type="journal article" date="2021" name="MBio">
        <title>Poor Competitiveness of Bradyrhizobium in Pigeon Pea Root Colonization in Indian Soils.</title>
        <authorList>
            <person name="Chalasani D."/>
            <person name="Basu A."/>
            <person name="Pullabhotla S.V.S.R.N."/>
            <person name="Jorrin B."/>
            <person name="Neal A.L."/>
            <person name="Poole P.S."/>
            <person name="Podile A.R."/>
            <person name="Tkacz A."/>
        </authorList>
    </citation>
    <scope>NUCLEOTIDE SEQUENCE [LARGE SCALE GENOMIC DNA]</scope>
    <source>
        <strain evidence="1 2">HU56</strain>
    </source>
</reference>
<dbReference type="Proteomes" id="UP000717752">
    <property type="component" value="Unassembled WGS sequence"/>
</dbReference>
<organism evidence="1 2">
    <name type="scientific">Rhizobium mesosinicum</name>
    <dbReference type="NCBI Taxonomy" id="335017"/>
    <lineage>
        <taxon>Bacteria</taxon>
        <taxon>Pseudomonadati</taxon>
        <taxon>Pseudomonadota</taxon>
        <taxon>Alphaproteobacteria</taxon>
        <taxon>Hyphomicrobiales</taxon>
        <taxon>Rhizobiaceae</taxon>
        <taxon>Rhizobium/Agrobacterium group</taxon>
        <taxon>Rhizobium</taxon>
    </lineage>
</organism>
<dbReference type="InterPro" id="IPR036390">
    <property type="entry name" value="WH_DNA-bd_sf"/>
</dbReference>
<dbReference type="SUPFAM" id="SSF46785">
    <property type="entry name" value="Winged helix' DNA-binding domain"/>
    <property type="match status" value="1"/>
</dbReference>
<protein>
    <recommendedName>
        <fullName evidence="3">MarR family transcriptional regulator</fullName>
    </recommendedName>
</protein>
<comment type="caution">
    <text evidence="1">The sequence shown here is derived from an EMBL/GenBank/DDBJ whole genome shotgun (WGS) entry which is preliminary data.</text>
</comment>
<name>A0ABS7GXW6_9HYPH</name>
<proteinExistence type="predicted"/>
<evidence type="ECO:0008006" key="3">
    <source>
        <dbReference type="Google" id="ProtNLM"/>
    </source>
</evidence>
<accession>A0ABS7GXW6</accession>
<evidence type="ECO:0000313" key="1">
    <source>
        <dbReference type="EMBL" id="MBW9054756.1"/>
    </source>
</evidence>
<dbReference type="EMBL" id="JAEUAK010000008">
    <property type="protein sequence ID" value="MBW9054756.1"/>
    <property type="molecule type" value="Genomic_DNA"/>
</dbReference>
<gene>
    <name evidence="1" type="ORF">JNB85_20345</name>
</gene>
<sequence length="301" mass="34511">MRCATDATEILTVEAIVENRLYPFALKDAALKLIAMHDAAPRIVRYTADMKRWLLTQSILAFHFQRVTSPSHPGLTAAKLKALIAESNIVSKNTAFAHLAEMRNYGLLVDTHESGDRRVRQLRISETAETLIREWFDEHLKSLDMLDRGTRFSRSSADRRLLWYAQPRMAQSLFHDPDWSSPPQTVDAFVRTASGSNILHDLMSRVSPEKELEARMPVGPLRIGDFFKRYAISRTHARRLFDRAQLLDACGWDVGGERGDFWIGAKLIRDYRHWQAVKFAAIEEAFEWASRHVPEPIVRSP</sequence>
<evidence type="ECO:0000313" key="2">
    <source>
        <dbReference type="Proteomes" id="UP000717752"/>
    </source>
</evidence>
<keyword evidence="2" id="KW-1185">Reference proteome</keyword>